<comment type="caution">
    <text evidence="1">The sequence shown here is derived from an EMBL/GenBank/DDBJ whole genome shotgun (WGS) entry which is preliminary data.</text>
</comment>
<accession>A0AC60P373</accession>
<name>A0AC60P373_IXOPE</name>
<evidence type="ECO:0000313" key="1">
    <source>
        <dbReference type="EMBL" id="KAG0413835.1"/>
    </source>
</evidence>
<sequence length="369" mass="41023">MSGNNSYDDDADNHFYDDDLDDMDGFYYDNIPAQEDRGIPAAHFQDSGSLHVAQHPGTPNNNTTLTSTGRDMPTKANTSDLELPEKVLSSERALRTESAVPTERSTTGTTTPTVAAVEVLKLTPPPNLNGTINFKAKGHTLPAALTIYCSVGATYAGPFPVGLCDRIILKDAVGFDKKNTRFIVRTYDAFMSLKRLQTKSNFKIMGLLTRRKIEQFRLQESSNDAFVEKVEGLLLRINFDGLCLDLAAVTRLNHLEYRHILKNAAMDLAMEVRGSSKHRSVCWTLAARGMEYRLLVPKEANTVGVLARFVRKPVDSSDVHDLLTDYRPDCAFIADVDLDDVQGLCRGISFPLINTVREVFNKTLRDTQT</sequence>
<reference evidence="1 2" key="1">
    <citation type="journal article" date="2020" name="Cell">
        <title>Large-Scale Comparative Analyses of Tick Genomes Elucidate Their Genetic Diversity and Vector Capacities.</title>
        <authorList>
            <consortium name="Tick Genome and Microbiome Consortium (TIGMIC)"/>
            <person name="Jia N."/>
            <person name="Wang J."/>
            <person name="Shi W."/>
            <person name="Du L."/>
            <person name="Sun Y."/>
            <person name="Zhan W."/>
            <person name="Jiang J.F."/>
            <person name="Wang Q."/>
            <person name="Zhang B."/>
            <person name="Ji P."/>
            <person name="Bell-Sakyi L."/>
            <person name="Cui X.M."/>
            <person name="Yuan T.T."/>
            <person name="Jiang B.G."/>
            <person name="Yang W.F."/>
            <person name="Lam T.T."/>
            <person name="Chang Q.C."/>
            <person name="Ding S.J."/>
            <person name="Wang X.J."/>
            <person name="Zhu J.G."/>
            <person name="Ruan X.D."/>
            <person name="Zhao L."/>
            <person name="Wei J.T."/>
            <person name="Ye R.Z."/>
            <person name="Que T.C."/>
            <person name="Du C.H."/>
            <person name="Zhou Y.H."/>
            <person name="Cheng J.X."/>
            <person name="Dai P.F."/>
            <person name="Guo W.B."/>
            <person name="Han X.H."/>
            <person name="Huang E.J."/>
            <person name="Li L.F."/>
            <person name="Wei W."/>
            <person name="Gao Y.C."/>
            <person name="Liu J.Z."/>
            <person name="Shao H.Z."/>
            <person name="Wang X."/>
            <person name="Wang C.C."/>
            <person name="Yang T.C."/>
            <person name="Huo Q.B."/>
            <person name="Li W."/>
            <person name="Chen H.Y."/>
            <person name="Chen S.E."/>
            <person name="Zhou L.G."/>
            <person name="Ni X.B."/>
            <person name="Tian J.H."/>
            <person name="Sheng Y."/>
            <person name="Liu T."/>
            <person name="Pan Y.S."/>
            <person name="Xia L.Y."/>
            <person name="Li J."/>
            <person name="Zhao F."/>
            <person name="Cao W.C."/>
        </authorList>
    </citation>
    <scope>NUCLEOTIDE SEQUENCE [LARGE SCALE GENOMIC DNA]</scope>
    <source>
        <strain evidence="1">Iper-2018</strain>
    </source>
</reference>
<keyword evidence="2" id="KW-1185">Reference proteome</keyword>
<evidence type="ECO:0000313" key="2">
    <source>
        <dbReference type="Proteomes" id="UP000805193"/>
    </source>
</evidence>
<proteinExistence type="predicted"/>
<gene>
    <name evidence="1" type="ORF">HPB47_009020</name>
</gene>
<dbReference type="Proteomes" id="UP000805193">
    <property type="component" value="Unassembled WGS sequence"/>
</dbReference>
<protein>
    <submittedName>
        <fullName evidence="1">Uncharacterized protein</fullName>
    </submittedName>
</protein>
<organism evidence="1 2">
    <name type="scientific">Ixodes persulcatus</name>
    <name type="common">Taiga tick</name>
    <dbReference type="NCBI Taxonomy" id="34615"/>
    <lineage>
        <taxon>Eukaryota</taxon>
        <taxon>Metazoa</taxon>
        <taxon>Ecdysozoa</taxon>
        <taxon>Arthropoda</taxon>
        <taxon>Chelicerata</taxon>
        <taxon>Arachnida</taxon>
        <taxon>Acari</taxon>
        <taxon>Parasitiformes</taxon>
        <taxon>Ixodida</taxon>
        <taxon>Ixodoidea</taxon>
        <taxon>Ixodidae</taxon>
        <taxon>Ixodinae</taxon>
        <taxon>Ixodes</taxon>
    </lineage>
</organism>
<dbReference type="EMBL" id="JABSTQ010011231">
    <property type="protein sequence ID" value="KAG0413835.1"/>
    <property type="molecule type" value="Genomic_DNA"/>
</dbReference>